<name>A0A9P9GZQ4_FUSSL</name>
<gene>
    <name evidence="2" type="ORF">B0J15DRAFT_468336</name>
</gene>
<feature type="region of interest" description="Disordered" evidence="1">
    <location>
        <begin position="370"/>
        <end position="398"/>
    </location>
</feature>
<dbReference type="EMBL" id="JAGTJS010000014">
    <property type="protein sequence ID" value="KAH7248326.1"/>
    <property type="molecule type" value="Genomic_DNA"/>
</dbReference>
<proteinExistence type="predicted"/>
<feature type="region of interest" description="Disordered" evidence="1">
    <location>
        <begin position="1"/>
        <end position="99"/>
    </location>
</feature>
<reference evidence="2" key="1">
    <citation type="journal article" date="2021" name="Nat. Commun.">
        <title>Genetic determinants of endophytism in the Arabidopsis root mycobiome.</title>
        <authorList>
            <person name="Mesny F."/>
            <person name="Miyauchi S."/>
            <person name="Thiergart T."/>
            <person name="Pickel B."/>
            <person name="Atanasova L."/>
            <person name="Karlsson M."/>
            <person name="Huettel B."/>
            <person name="Barry K.W."/>
            <person name="Haridas S."/>
            <person name="Chen C."/>
            <person name="Bauer D."/>
            <person name="Andreopoulos W."/>
            <person name="Pangilinan J."/>
            <person name="LaButti K."/>
            <person name="Riley R."/>
            <person name="Lipzen A."/>
            <person name="Clum A."/>
            <person name="Drula E."/>
            <person name="Henrissat B."/>
            <person name="Kohler A."/>
            <person name="Grigoriev I.V."/>
            <person name="Martin F.M."/>
            <person name="Hacquard S."/>
        </authorList>
    </citation>
    <scope>NUCLEOTIDE SEQUENCE</scope>
    <source>
        <strain evidence="2">FSSC 5 MPI-SDFR-AT-0091</strain>
    </source>
</reference>
<evidence type="ECO:0000313" key="3">
    <source>
        <dbReference type="Proteomes" id="UP000736672"/>
    </source>
</evidence>
<evidence type="ECO:0000256" key="1">
    <source>
        <dbReference type="SAM" id="MobiDB-lite"/>
    </source>
</evidence>
<sequence>MSNLMDLHRDTPTPAQDNGQDQDSDLELGSLHGSPKPPQQGDGNQGDEPSTADEGSGKKRDPGVKQENKTSSPKVDDEMKDSSNLQDDDYEKHQSQAKPFLDLLSQRSSLGKEKEPVQFYQSNNQYWYVTDVGYQEAPKYIARRLPSSVLFQHVCKNISRTQRYPEVQAVRVQDITDVRAVVYYGPLSDLEPKKHWITEREAVWILAKWDGHPENLECGKCDSWVWLSRTGLRRAEGSSPEKRRELRIERNKSGNRSITRKDILPDEVVDSFIYRHAVRLEDQYQAYLKKINYSLFSSYLAYLESPHGEKMQEDERAEGSQQNEGVTLKPGKEYAGTHTIEHFGPPNPPPPSLVWIQRVDRHGNIWWKLGNNSEGDKQAGKLSQGYKHERSHNDTRRQKEMKRLLKELHDLCI</sequence>
<accession>A0A9P9GZQ4</accession>
<feature type="compositionally biased region" description="Basic and acidic residues" evidence="1">
    <location>
        <begin position="55"/>
        <end position="81"/>
    </location>
</feature>
<feature type="compositionally biased region" description="Basic and acidic residues" evidence="1">
    <location>
        <begin position="1"/>
        <end position="11"/>
    </location>
</feature>
<protein>
    <submittedName>
        <fullName evidence="2">Uncharacterized protein</fullName>
    </submittedName>
</protein>
<keyword evidence="3" id="KW-1185">Reference proteome</keyword>
<dbReference type="AlphaFoldDB" id="A0A9P9GZQ4"/>
<feature type="region of interest" description="Disordered" evidence="1">
    <location>
        <begin position="310"/>
        <end position="329"/>
    </location>
</feature>
<feature type="compositionally biased region" description="Basic and acidic residues" evidence="1">
    <location>
        <begin position="386"/>
        <end position="398"/>
    </location>
</feature>
<comment type="caution">
    <text evidence="2">The sequence shown here is derived from an EMBL/GenBank/DDBJ whole genome shotgun (WGS) entry which is preliminary data.</text>
</comment>
<organism evidence="2 3">
    <name type="scientific">Fusarium solani</name>
    <name type="common">Filamentous fungus</name>
    <dbReference type="NCBI Taxonomy" id="169388"/>
    <lineage>
        <taxon>Eukaryota</taxon>
        <taxon>Fungi</taxon>
        <taxon>Dikarya</taxon>
        <taxon>Ascomycota</taxon>
        <taxon>Pezizomycotina</taxon>
        <taxon>Sordariomycetes</taxon>
        <taxon>Hypocreomycetidae</taxon>
        <taxon>Hypocreales</taxon>
        <taxon>Nectriaceae</taxon>
        <taxon>Fusarium</taxon>
        <taxon>Fusarium solani species complex</taxon>
    </lineage>
</organism>
<dbReference type="Proteomes" id="UP000736672">
    <property type="component" value="Unassembled WGS sequence"/>
</dbReference>
<evidence type="ECO:0000313" key="2">
    <source>
        <dbReference type="EMBL" id="KAH7248326.1"/>
    </source>
</evidence>